<dbReference type="Pfam" id="PF00858">
    <property type="entry name" value="ASC"/>
    <property type="match status" value="1"/>
</dbReference>
<keyword evidence="8 13" id="KW-0472">Membrane</keyword>
<keyword evidence="5 13" id="KW-1133">Transmembrane helix</keyword>
<reference evidence="14 15" key="1">
    <citation type="submission" date="2017-06" db="EMBL/GenBank/DDBJ databases">
        <title>A platform for efficient transgenesis in Macrostomum lignano, a flatworm model organism for stem cell research.</title>
        <authorList>
            <person name="Berezikov E."/>
        </authorList>
    </citation>
    <scope>NUCLEOTIDE SEQUENCE [LARGE SCALE GENOMIC DNA]</scope>
    <source>
        <strain evidence="14">DV1</strain>
        <tissue evidence="14">Whole organism</tissue>
    </source>
</reference>
<evidence type="ECO:0000256" key="8">
    <source>
        <dbReference type="ARBA" id="ARBA00023136"/>
    </source>
</evidence>
<dbReference type="GO" id="GO:0015280">
    <property type="term" value="F:ligand-gated sodium channel activity"/>
    <property type="evidence" value="ECO:0007669"/>
    <property type="project" value="TreeGrafter"/>
</dbReference>
<accession>A0A267DAJ5</accession>
<keyword evidence="15" id="KW-1185">Reference proteome</keyword>
<comment type="subcellular location">
    <subcellularLocation>
        <location evidence="1">Membrane</location>
        <topology evidence="1">Multi-pass membrane protein</topology>
    </subcellularLocation>
</comment>
<evidence type="ECO:0000256" key="9">
    <source>
        <dbReference type="ARBA" id="ARBA00023201"/>
    </source>
</evidence>
<evidence type="ECO:0000313" key="14">
    <source>
        <dbReference type="EMBL" id="PAA46328.1"/>
    </source>
</evidence>
<sequence length="685" mass="78171">MSNQTQQLKQGRSSGGGDHSSPCVPGSTSFSDCLQPRSPTSAQQIGQMVLAFSKRSTIHGLNHIAQARSARRRIFWMLIFSAASCGFLTNLYHIAVKYIQVPVLTNVKHDHLSFKFPDITVCNINPIFFPPKNSQHYEDLLRVIKQYDQDKKIYKQRAAKLKNWKRGVFTSVINGVYISDYLYMQRNITLYSIPHEIFVQDCRYMGTHKDSCSSSWITHRRWPYGACYQLNITKLGRDAISRSNKKAFSSGFRPDLFLLLYKGVEYPDEFKYLDAHGLIGMPSGVLLMLHEPGTYPQIGESFLLDKYAQVDLHMTRKQHLRKLKLCESHRDIYDYVDVETGERRFYKETRTDCVENITQTAIKQQCKCVGHEYPLKYDDEKYPFCRDFKWFDQHFNDSDCANRMHRQVKEANPLKMCYKDLCEHTTYSTVISQANFPAVIERKTHRGWLRLLSMMERDELKKYGTTDLASKALKLDSTTEPMNISEVLTNGQFELLNVDFVERNFMYLRIVPSSLFADEMLEDEEYPLSRFLTDVGGCVGLWVGASLITVFEFCDLLLDFLGLDAIFRRKRSVRQNGHYYGQLRRALSPHEEVTRLVEYNRRTPLPPPPSPQMTRNSPADINSAKGGQDDEAGSNSVATAAAAAATENRLNSGITMSASTLSCSSAGGDPVKRPRAVQIGMVSSV</sequence>
<dbReference type="GO" id="GO:0005886">
    <property type="term" value="C:plasma membrane"/>
    <property type="evidence" value="ECO:0007669"/>
    <property type="project" value="TreeGrafter"/>
</dbReference>
<dbReference type="AlphaFoldDB" id="A0A267DAJ5"/>
<evidence type="ECO:0000313" key="15">
    <source>
        <dbReference type="Proteomes" id="UP000215902"/>
    </source>
</evidence>
<evidence type="ECO:0000256" key="2">
    <source>
        <dbReference type="ARBA" id="ARBA00022448"/>
    </source>
</evidence>
<feature type="compositionally biased region" description="Polar residues" evidence="12">
    <location>
        <begin position="26"/>
        <end position="39"/>
    </location>
</feature>
<evidence type="ECO:0008006" key="16">
    <source>
        <dbReference type="Google" id="ProtNLM"/>
    </source>
</evidence>
<name>A0A267DAJ5_9PLAT</name>
<protein>
    <recommendedName>
        <fullName evidence="16">Amiloride-sensitive sodium channel</fullName>
    </recommendedName>
</protein>
<evidence type="ECO:0000256" key="5">
    <source>
        <dbReference type="ARBA" id="ARBA00022989"/>
    </source>
</evidence>
<evidence type="ECO:0000256" key="10">
    <source>
        <dbReference type="ARBA" id="ARBA00023303"/>
    </source>
</evidence>
<keyword evidence="7 11" id="KW-0406">Ion transport</keyword>
<keyword evidence="2 11" id="KW-0813">Transport</keyword>
<evidence type="ECO:0000256" key="1">
    <source>
        <dbReference type="ARBA" id="ARBA00004141"/>
    </source>
</evidence>
<dbReference type="STRING" id="282301.A0A267DAJ5"/>
<dbReference type="PRINTS" id="PR01078">
    <property type="entry name" value="AMINACHANNEL"/>
</dbReference>
<dbReference type="Gene3D" id="2.60.470.10">
    <property type="entry name" value="Acid-sensing ion channels like domains"/>
    <property type="match status" value="1"/>
</dbReference>
<feature type="transmembrane region" description="Helical" evidence="13">
    <location>
        <begin position="74"/>
        <end position="95"/>
    </location>
</feature>
<keyword evidence="3 11" id="KW-0894">Sodium channel</keyword>
<gene>
    <name evidence="14" type="ORF">BOX15_Mlig015178g2</name>
</gene>
<keyword evidence="9 11" id="KW-0739">Sodium transport</keyword>
<evidence type="ECO:0000256" key="3">
    <source>
        <dbReference type="ARBA" id="ARBA00022461"/>
    </source>
</evidence>
<dbReference type="Proteomes" id="UP000215902">
    <property type="component" value="Unassembled WGS sequence"/>
</dbReference>
<feature type="compositionally biased region" description="Polar residues" evidence="12">
    <location>
        <begin position="1"/>
        <end position="12"/>
    </location>
</feature>
<dbReference type="Gene3D" id="1.10.287.770">
    <property type="entry name" value="YojJ-like"/>
    <property type="match status" value="1"/>
</dbReference>
<evidence type="ECO:0000256" key="12">
    <source>
        <dbReference type="SAM" id="MobiDB-lite"/>
    </source>
</evidence>
<feature type="region of interest" description="Disordered" evidence="12">
    <location>
        <begin position="601"/>
        <end position="636"/>
    </location>
</feature>
<organism evidence="14 15">
    <name type="scientific">Macrostomum lignano</name>
    <dbReference type="NCBI Taxonomy" id="282301"/>
    <lineage>
        <taxon>Eukaryota</taxon>
        <taxon>Metazoa</taxon>
        <taxon>Spiralia</taxon>
        <taxon>Lophotrochozoa</taxon>
        <taxon>Platyhelminthes</taxon>
        <taxon>Rhabditophora</taxon>
        <taxon>Macrostomorpha</taxon>
        <taxon>Macrostomida</taxon>
        <taxon>Macrostomidae</taxon>
        <taxon>Macrostomum</taxon>
    </lineage>
</organism>
<evidence type="ECO:0000256" key="7">
    <source>
        <dbReference type="ARBA" id="ARBA00023065"/>
    </source>
</evidence>
<keyword evidence="6" id="KW-0915">Sodium</keyword>
<comment type="caution">
    <text evidence="14">The sequence shown here is derived from an EMBL/GenBank/DDBJ whole genome shotgun (WGS) entry which is preliminary data.</text>
</comment>
<dbReference type="PANTHER" id="PTHR11690">
    <property type="entry name" value="AMILORIDE-SENSITIVE SODIUM CHANNEL-RELATED"/>
    <property type="match status" value="1"/>
</dbReference>
<evidence type="ECO:0000256" key="6">
    <source>
        <dbReference type="ARBA" id="ARBA00023053"/>
    </source>
</evidence>
<comment type="similarity">
    <text evidence="11">Belongs to the amiloride-sensitive sodium channel (TC 1.A.6) family.</text>
</comment>
<keyword evidence="4 11" id="KW-0812">Transmembrane</keyword>
<dbReference type="OrthoDB" id="6021021at2759"/>
<evidence type="ECO:0000256" key="11">
    <source>
        <dbReference type="RuleBase" id="RU000679"/>
    </source>
</evidence>
<evidence type="ECO:0000256" key="13">
    <source>
        <dbReference type="SAM" id="Phobius"/>
    </source>
</evidence>
<dbReference type="InterPro" id="IPR001873">
    <property type="entry name" value="ENaC"/>
</dbReference>
<proteinExistence type="inferred from homology"/>
<evidence type="ECO:0000256" key="4">
    <source>
        <dbReference type="ARBA" id="ARBA00022692"/>
    </source>
</evidence>
<feature type="region of interest" description="Disordered" evidence="12">
    <location>
        <begin position="1"/>
        <end position="39"/>
    </location>
</feature>
<dbReference type="EMBL" id="NIVC01004929">
    <property type="protein sequence ID" value="PAA46328.1"/>
    <property type="molecule type" value="Genomic_DNA"/>
</dbReference>
<keyword evidence="10 11" id="KW-0407">Ion channel</keyword>